<evidence type="ECO:0000256" key="8">
    <source>
        <dbReference type="SAM" id="Phobius"/>
    </source>
</evidence>
<evidence type="ECO:0000256" key="3">
    <source>
        <dbReference type="ARBA" id="ARBA00022448"/>
    </source>
</evidence>
<reference evidence="9 10" key="2">
    <citation type="submission" date="2020-06" db="EMBL/GenBank/DDBJ databases">
        <title>Complete Genome Sequence of Clostridium muelleri sp. nov. P21T, an Acid-Alcohol Producing Acetogen Isolated from Old Hay.</title>
        <authorList>
            <person name="Duncan K.E."/>
            <person name="Tanner R.S."/>
        </authorList>
    </citation>
    <scope>NUCLEOTIDE SEQUENCE [LARGE SCALE GENOMIC DNA]</scope>
    <source>
        <strain evidence="9 10">P21</strain>
    </source>
</reference>
<dbReference type="InterPro" id="IPR006043">
    <property type="entry name" value="NCS2"/>
</dbReference>
<dbReference type="InterPro" id="IPR006042">
    <property type="entry name" value="Xan_ur_permease"/>
</dbReference>
<evidence type="ECO:0000256" key="4">
    <source>
        <dbReference type="ARBA" id="ARBA00022475"/>
    </source>
</evidence>
<dbReference type="InterPro" id="IPR017588">
    <property type="entry name" value="UacT-like"/>
</dbReference>
<accession>A0A7Y0EEC0</accession>
<evidence type="ECO:0000313" key="10">
    <source>
        <dbReference type="Proteomes" id="UP000537131"/>
    </source>
</evidence>
<feature type="transmembrane region" description="Helical" evidence="8">
    <location>
        <begin position="379"/>
        <end position="399"/>
    </location>
</feature>
<dbReference type="NCBIfam" id="TIGR00801">
    <property type="entry name" value="ncs2"/>
    <property type="match status" value="1"/>
</dbReference>
<feature type="transmembrane region" description="Helical" evidence="8">
    <location>
        <begin position="201"/>
        <end position="229"/>
    </location>
</feature>
<feature type="transmembrane region" description="Helical" evidence="8">
    <location>
        <begin position="20"/>
        <end position="43"/>
    </location>
</feature>
<gene>
    <name evidence="9" type="ORF">HBE96_04240</name>
</gene>
<keyword evidence="5 8" id="KW-0812">Transmembrane</keyword>
<feature type="transmembrane region" description="Helical" evidence="8">
    <location>
        <begin position="81"/>
        <end position="101"/>
    </location>
</feature>
<dbReference type="PANTHER" id="PTHR42810:SF4">
    <property type="entry name" value="URIC ACID TRANSPORTER UACT"/>
    <property type="match status" value="1"/>
</dbReference>
<dbReference type="GO" id="GO:0042907">
    <property type="term" value="F:xanthine transmembrane transporter activity"/>
    <property type="evidence" value="ECO:0007669"/>
    <property type="project" value="TreeGrafter"/>
</dbReference>
<feature type="transmembrane region" description="Helical" evidence="8">
    <location>
        <begin position="349"/>
        <end position="367"/>
    </location>
</feature>
<keyword evidence="3" id="KW-0813">Transport</keyword>
<dbReference type="PANTHER" id="PTHR42810">
    <property type="entry name" value="PURINE PERMEASE C1399.01C-RELATED"/>
    <property type="match status" value="1"/>
</dbReference>
<name>A0A7Y0EEC0_9CLOT</name>
<feature type="transmembrane region" description="Helical" evidence="8">
    <location>
        <begin position="320"/>
        <end position="343"/>
    </location>
</feature>
<feature type="transmembrane region" description="Helical" evidence="8">
    <location>
        <begin position="170"/>
        <end position="189"/>
    </location>
</feature>
<dbReference type="PROSITE" id="PS01116">
    <property type="entry name" value="XANTH_URACIL_PERMASE"/>
    <property type="match status" value="1"/>
</dbReference>
<evidence type="ECO:0000256" key="6">
    <source>
        <dbReference type="ARBA" id="ARBA00022989"/>
    </source>
</evidence>
<evidence type="ECO:0000256" key="1">
    <source>
        <dbReference type="ARBA" id="ARBA00004651"/>
    </source>
</evidence>
<keyword evidence="10" id="KW-1185">Reference proteome</keyword>
<reference evidence="9 10" key="1">
    <citation type="submission" date="2020-04" db="EMBL/GenBank/DDBJ databases">
        <authorList>
            <person name="Doyle D.A."/>
        </authorList>
    </citation>
    <scope>NUCLEOTIDE SEQUENCE [LARGE SCALE GENOMIC DNA]</scope>
    <source>
        <strain evidence="9 10">P21</strain>
    </source>
</reference>
<dbReference type="Pfam" id="PF00860">
    <property type="entry name" value="Xan_ur_permease"/>
    <property type="match status" value="1"/>
</dbReference>
<dbReference type="NCBIfam" id="TIGR03173">
    <property type="entry name" value="pbuX"/>
    <property type="match status" value="1"/>
</dbReference>
<evidence type="ECO:0000256" key="2">
    <source>
        <dbReference type="ARBA" id="ARBA00008821"/>
    </source>
</evidence>
<protein>
    <submittedName>
        <fullName evidence="9">Purine permease</fullName>
    </submittedName>
</protein>
<evidence type="ECO:0000256" key="7">
    <source>
        <dbReference type="ARBA" id="ARBA00023136"/>
    </source>
</evidence>
<dbReference type="NCBIfam" id="NF037981">
    <property type="entry name" value="NCS2_1"/>
    <property type="match status" value="1"/>
</dbReference>
<comment type="caution">
    <text evidence="9">The sequence shown here is derived from an EMBL/GenBank/DDBJ whole genome shotgun (WGS) entry which is preliminary data.</text>
</comment>
<dbReference type="EMBL" id="JABBNI010000009">
    <property type="protein sequence ID" value="NMM61910.1"/>
    <property type="molecule type" value="Genomic_DNA"/>
</dbReference>
<sequence>MNKQKDSVIYQLDGIPPIKTAIPLGLQHVLAMFVGNVTPVIIISGALKLPVEQKAFLIQCAMFVAGIVSLIQAFPLGPIGARLPIIMGTSFGFLAVCLSIASKYGLPGVLGAALVGGIFQIFLGFFLKHIRKFFPPIVTGIVLLAIGLSLIGTGMNYFAGGAGAKDFGSMQNLLLGTIVLITIVAVQYFTKGILSKSSILVGLIVGYIVALMMGKISFASVGTAGWFSFPMPLKFGFEFHLDAILSICVIYIVSTVETVGNVCGIAAGGIGRAATDREISGSVIADGVGSIFAAFFNVLPTTSYGQNVGIITMTKIVNRFTVATGAIFLVICGLFPKIGAVIAVMPSSVLGGAAVVMFSMMVVSGINQVTEVPLQGRNATILAVALGIGVGFALVPGAVKNFNPLIKMLFQGSGVAIAAALAILLNIILPRDKKISANEEAA</sequence>
<dbReference type="GO" id="GO:0005886">
    <property type="term" value="C:plasma membrane"/>
    <property type="evidence" value="ECO:0007669"/>
    <property type="project" value="UniProtKB-SubCell"/>
</dbReference>
<comment type="subcellular location">
    <subcellularLocation>
        <location evidence="1">Cell membrane</location>
        <topology evidence="1">Multi-pass membrane protein</topology>
    </subcellularLocation>
</comment>
<feature type="transmembrane region" description="Helical" evidence="8">
    <location>
        <begin position="241"/>
        <end position="267"/>
    </location>
</feature>
<feature type="transmembrane region" description="Helical" evidence="8">
    <location>
        <begin position="405"/>
        <end position="429"/>
    </location>
</feature>
<organism evidence="9 10">
    <name type="scientific">Clostridium muellerianum</name>
    <dbReference type="NCBI Taxonomy" id="2716538"/>
    <lineage>
        <taxon>Bacteria</taxon>
        <taxon>Bacillati</taxon>
        <taxon>Bacillota</taxon>
        <taxon>Clostridia</taxon>
        <taxon>Eubacteriales</taxon>
        <taxon>Clostridiaceae</taxon>
        <taxon>Clostridium</taxon>
    </lineage>
</organism>
<keyword evidence="4" id="KW-1003">Cell membrane</keyword>
<feature type="transmembrane region" description="Helical" evidence="8">
    <location>
        <begin position="133"/>
        <end position="158"/>
    </location>
</feature>
<dbReference type="AlphaFoldDB" id="A0A7Y0EEC0"/>
<feature type="transmembrane region" description="Helical" evidence="8">
    <location>
        <begin position="55"/>
        <end position="75"/>
    </location>
</feature>
<feature type="transmembrane region" description="Helical" evidence="8">
    <location>
        <begin position="108"/>
        <end position="127"/>
    </location>
</feature>
<dbReference type="Proteomes" id="UP000537131">
    <property type="component" value="Unassembled WGS sequence"/>
</dbReference>
<dbReference type="RefSeq" id="WP_169296519.1">
    <property type="nucleotide sequence ID" value="NZ_JABBNI010000009.1"/>
</dbReference>
<evidence type="ECO:0000313" key="9">
    <source>
        <dbReference type="EMBL" id="NMM61910.1"/>
    </source>
</evidence>
<evidence type="ECO:0000256" key="5">
    <source>
        <dbReference type="ARBA" id="ARBA00022692"/>
    </source>
</evidence>
<proteinExistence type="inferred from homology"/>
<keyword evidence="7 8" id="KW-0472">Membrane</keyword>
<keyword evidence="6 8" id="KW-1133">Transmembrane helix</keyword>
<comment type="similarity">
    <text evidence="2">Belongs to the nucleobase:cation symporter-2 (NCS2) (TC 2.A.40) family.</text>
</comment>